<gene>
    <name evidence="1" type="ORF">D4739_11350</name>
</gene>
<dbReference type="Proteomes" id="UP000276542">
    <property type="component" value="Unassembled WGS sequence"/>
</dbReference>
<accession>A0A3A5H8J3</accession>
<sequence>MTTHASASTEMIVALARELRRLAKAEDDRAAAEAAEVPYWVPCPSSVLGARAAAQALRADAERLDAAWCSRPLAS</sequence>
<name>A0A3A5H8J3_9ACTN</name>
<dbReference type="RefSeq" id="WP_120060723.1">
    <property type="nucleotide sequence ID" value="NZ_QYRP01000002.1"/>
</dbReference>
<evidence type="ECO:0000313" key="1">
    <source>
        <dbReference type="EMBL" id="RJS46752.1"/>
    </source>
</evidence>
<organism evidence="1 2">
    <name type="scientific">Nocardioides cavernaquae</name>
    <dbReference type="NCBI Taxonomy" id="2321396"/>
    <lineage>
        <taxon>Bacteria</taxon>
        <taxon>Bacillati</taxon>
        <taxon>Actinomycetota</taxon>
        <taxon>Actinomycetes</taxon>
        <taxon>Propionibacteriales</taxon>
        <taxon>Nocardioidaceae</taxon>
        <taxon>Nocardioides</taxon>
    </lineage>
</organism>
<dbReference type="AlphaFoldDB" id="A0A3A5H8J3"/>
<dbReference type="EMBL" id="QYRP01000002">
    <property type="protein sequence ID" value="RJS46752.1"/>
    <property type="molecule type" value="Genomic_DNA"/>
</dbReference>
<evidence type="ECO:0000313" key="2">
    <source>
        <dbReference type="Proteomes" id="UP000276542"/>
    </source>
</evidence>
<proteinExistence type="predicted"/>
<protein>
    <submittedName>
        <fullName evidence="1">Uncharacterized protein</fullName>
    </submittedName>
</protein>
<comment type="caution">
    <text evidence="1">The sequence shown here is derived from an EMBL/GenBank/DDBJ whole genome shotgun (WGS) entry which is preliminary data.</text>
</comment>
<keyword evidence="2" id="KW-1185">Reference proteome</keyword>
<reference evidence="2" key="1">
    <citation type="submission" date="2018-09" db="EMBL/GenBank/DDBJ databases">
        <authorList>
            <person name="Zhu H."/>
        </authorList>
    </citation>
    <scope>NUCLEOTIDE SEQUENCE [LARGE SCALE GENOMIC DNA]</scope>
    <source>
        <strain evidence="2">K1W22B-1</strain>
    </source>
</reference>